<dbReference type="RefSeq" id="WP_185271862.1">
    <property type="nucleotide sequence ID" value="NZ_CP055156.1"/>
</dbReference>
<evidence type="ECO:0000259" key="3">
    <source>
        <dbReference type="Pfam" id="PF16344"/>
    </source>
</evidence>
<name>A0A7G7GDY7_9BACT</name>
<proteinExistence type="predicted"/>
<evidence type="ECO:0000313" key="5">
    <source>
        <dbReference type="Proteomes" id="UP000515237"/>
    </source>
</evidence>
<feature type="domain" description="FecR protein" evidence="2">
    <location>
        <begin position="197"/>
        <end position="292"/>
    </location>
</feature>
<gene>
    <name evidence="4" type="ORF">HUW51_22610</name>
</gene>
<keyword evidence="1" id="KW-0812">Transmembrane</keyword>
<dbReference type="InterPro" id="IPR006860">
    <property type="entry name" value="FecR"/>
</dbReference>
<dbReference type="AlphaFoldDB" id="A0A7G7GDY7"/>
<sequence>MENKERPQDQSYFNQADLILRYYRGELSASESEKVEQWLAEDEANKQFAASLQDEVYLQGQLDFFSSVDTDAAWQKVAGQMNQPQPKSNTWLNFKYAAVFLVLCVTGALVYKYQRSPKVPTQTIVKIEKFKKIEKPITPSASKLAQLTLANGTVIPLKLKANGTLYNKNGLEVTQHAEELHFSFKPGSQQHLAGNNTLTTPVGGQYKITLPDGSEVWLNASSELTFSDAFGKKSREVTLTGEGYFEVAKDKTKPFRVTANHTTVEVLGTHFNVMAYPEEQSINTTLLEGSVKVHNQNRHTIIKPGYQAKSGTTLAVEKVDVDAAVAWKNGLFQFQNTELGTIMRQLERWYGVQFLNTGQVQDQHFTGIISRQTELAKILKMLELSGDIKFKTNGQKIIILAD</sequence>
<feature type="domain" description="Protein FecR C-terminal" evidence="3">
    <location>
        <begin position="332"/>
        <end position="399"/>
    </location>
</feature>
<dbReference type="Gene3D" id="3.55.50.30">
    <property type="match status" value="1"/>
</dbReference>
<dbReference type="PANTHER" id="PTHR30273">
    <property type="entry name" value="PERIPLASMIC SIGNAL SENSOR AND SIGMA FACTOR ACTIVATOR FECR-RELATED"/>
    <property type="match status" value="1"/>
</dbReference>
<protein>
    <submittedName>
        <fullName evidence="4">FecR family protein</fullName>
    </submittedName>
</protein>
<dbReference type="GO" id="GO:0016989">
    <property type="term" value="F:sigma factor antagonist activity"/>
    <property type="evidence" value="ECO:0007669"/>
    <property type="project" value="TreeGrafter"/>
</dbReference>
<dbReference type="Pfam" id="PF04773">
    <property type="entry name" value="FecR"/>
    <property type="match status" value="1"/>
</dbReference>
<dbReference type="InterPro" id="IPR032508">
    <property type="entry name" value="FecR_C"/>
</dbReference>
<keyword evidence="5" id="KW-1185">Reference proteome</keyword>
<dbReference type="InterPro" id="IPR012373">
    <property type="entry name" value="Ferrdict_sens_TM"/>
</dbReference>
<reference evidence="4 5" key="1">
    <citation type="journal article" date="2018" name="Int. J. Syst. Evol. Microbiol.">
        <title>Adhaeribacter swui sp. nov., isolated from wet mud.</title>
        <authorList>
            <person name="Kim D.U."/>
            <person name="Kim K.W."/>
            <person name="Kang M.S."/>
            <person name="Kim J.Y."/>
            <person name="Jang J.H."/>
            <person name="Kim M.K."/>
        </authorList>
    </citation>
    <scope>NUCLEOTIDE SEQUENCE [LARGE SCALE GENOMIC DNA]</scope>
    <source>
        <strain evidence="4 5">KCTC 52873</strain>
    </source>
</reference>
<organism evidence="4 5">
    <name type="scientific">Adhaeribacter swui</name>
    <dbReference type="NCBI Taxonomy" id="2086471"/>
    <lineage>
        <taxon>Bacteria</taxon>
        <taxon>Pseudomonadati</taxon>
        <taxon>Bacteroidota</taxon>
        <taxon>Cytophagia</taxon>
        <taxon>Cytophagales</taxon>
        <taxon>Hymenobacteraceae</taxon>
        <taxon>Adhaeribacter</taxon>
    </lineage>
</organism>
<keyword evidence="1" id="KW-0472">Membrane</keyword>
<evidence type="ECO:0000259" key="2">
    <source>
        <dbReference type="Pfam" id="PF04773"/>
    </source>
</evidence>
<dbReference type="Gene3D" id="2.60.120.1440">
    <property type="match status" value="1"/>
</dbReference>
<dbReference type="Proteomes" id="UP000515237">
    <property type="component" value="Chromosome"/>
</dbReference>
<dbReference type="PANTHER" id="PTHR30273:SF2">
    <property type="entry name" value="PROTEIN FECR"/>
    <property type="match status" value="1"/>
</dbReference>
<dbReference type="Pfam" id="PF16344">
    <property type="entry name" value="FecR_C"/>
    <property type="match status" value="1"/>
</dbReference>
<evidence type="ECO:0000256" key="1">
    <source>
        <dbReference type="SAM" id="Phobius"/>
    </source>
</evidence>
<evidence type="ECO:0000313" key="4">
    <source>
        <dbReference type="EMBL" id="QNF35371.1"/>
    </source>
</evidence>
<dbReference type="EMBL" id="CP055156">
    <property type="protein sequence ID" value="QNF35371.1"/>
    <property type="molecule type" value="Genomic_DNA"/>
</dbReference>
<accession>A0A7G7GDY7</accession>
<dbReference type="KEGG" id="aswu:HUW51_22610"/>
<feature type="transmembrane region" description="Helical" evidence="1">
    <location>
        <begin position="94"/>
        <end position="111"/>
    </location>
</feature>
<dbReference type="FunFam" id="2.60.120.1440:FF:000001">
    <property type="entry name" value="Putative anti-sigma factor"/>
    <property type="match status" value="1"/>
</dbReference>
<keyword evidence="1" id="KW-1133">Transmembrane helix</keyword>